<comment type="similarity">
    <text evidence="1">Belongs to the leucine-binding protein family.</text>
</comment>
<dbReference type="PANTHER" id="PTHR47235:SF1">
    <property type="entry name" value="BLR6548 PROTEIN"/>
    <property type="match status" value="1"/>
</dbReference>
<dbReference type="InterPro" id="IPR028082">
    <property type="entry name" value="Peripla_BP_I"/>
</dbReference>
<organism evidence="7 8">
    <name type="scientific">Cupriavidus malaysiensis</name>
    <dbReference type="NCBI Taxonomy" id="367825"/>
    <lineage>
        <taxon>Bacteria</taxon>
        <taxon>Pseudomonadati</taxon>
        <taxon>Pseudomonadota</taxon>
        <taxon>Betaproteobacteria</taxon>
        <taxon>Burkholderiales</taxon>
        <taxon>Burkholderiaceae</taxon>
        <taxon>Cupriavidus</taxon>
    </lineage>
</organism>
<dbReference type="PANTHER" id="PTHR47235">
    <property type="entry name" value="BLR6548 PROTEIN"/>
    <property type="match status" value="1"/>
</dbReference>
<evidence type="ECO:0000256" key="5">
    <source>
        <dbReference type="SAM" id="SignalP"/>
    </source>
</evidence>
<dbReference type="Proteomes" id="UP000177515">
    <property type="component" value="Chromosome 1"/>
</dbReference>
<dbReference type="PRINTS" id="PR00337">
    <property type="entry name" value="LEUILEVALBP"/>
</dbReference>
<keyword evidence="8" id="KW-1185">Reference proteome</keyword>
<accession>A0ABN4TEV4</accession>
<evidence type="ECO:0000256" key="3">
    <source>
        <dbReference type="ARBA" id="ARBA00022729"/>
    </source>
</evidence>
<dbReference type="SUPFAM" id="SSF53822">
    <property type="entry name" value="Periplasmic binding protein-like I"/>
    <property type="match status" value="1"/>
</dbReference>
<evidence type="ECO:0000256" key="1">
    <source>
        <dbReference type="ARBA" id="ARBA00010062"/>
    </source>
</evidence>
<evidence type="ECO:0000259" key="6">
    <source>
        <dbReference type="Pfam" id="PF13458"/>
    </source>
</evidence>
<feature type="chain" id="PRO_5046098179" evidence="5">
    <location>
        <begin position="21"/>
        <end position="394"/>
    </location>
</feature>
<keyword evidence="3 5" id="KW-0732">Signal</keyword>
<evidence type="ECO:0000256" key="4">
    <source>
        <dbReference type="ARBA" id="ARBA00022970"/>
    </source>
</evidence>
<gene>
    <name evidence="7" type="ORF">BKK80_07665</name>
</gene>
<feature type="signal peptide" evidence="5">
    <location>
        <begin position="1"/>
        <end position="20"/>
    </location>
</feature>
<protein>
    <submittedName>
        <fullName evidence="7">ABC transporter substrate-binding protein</fullName>
    </submittedName>
</protein>
<dbReference type="Pfam" id="PF13458">
    <property type="entry name" value="Peripla_BP_6"/>
    <property type="match status" value="1"/>
</dbReference>
<sequence>MQWKTALAAAALLLSSAAGAQSRGVSDSEIRLGLITDLSGPIANYGKESRNGATLAAEEINARGGIHGRKVRVLVEDSGYEPRRAVLAAQKLVTQDGVFAIVGQLGTAPNMATLPFLIQNKVFNFMPQSAVREMYDPPSPYKVALAPSYYRSAAITMDWFLKQKPYQRIGVLYQDDDYGRETLEGAQDYLKTKKMDFVEKVSYKRGATDFSSQMAKLKAANCDLVLNVSTLREYVASVGEARKIGFNPVFVGTGANYSQQVPLLGGKALDGVYGSAFITLPYGDDPNPAVARWVAAYKKRFNEDPGLYSMFSYYAMTTFALIADKTGRNLTPESFNAAMEASPLPADALGNPAFAVSKASRLSNARIRITRVAGDKWVNESDYLELPKQVSTEK</sequence>
<dbReference type="InterPro" id="IPR028081">
    <property type="entry name" value="Leu-bd"/>
</dbReference>
<name>A0ABN4TEV4_9BURK</name>
<feature type="domain" description="Leucine-binding protein" evidence="6">
    <location>
        <begin position="29"/>
        <end position="372"/>
    </location>
</feature>
<evidence type="ECO:0000313" key="7">
    <source>
        <dbReference type="EMBL" id="AOZ05697.1"/>
    </source>
</evidence>
<dbReference type="RefSeq" id="WP_071012025.1">
    <property type="nucleotide sequence ID" value="NZ_CP017754.1"/>
</dbReference>
<evidence type="ECO:0000313" key="8">
    <source>
        <dbReference type="Proteomes" id="UP000177515"/>
    </source>
</evidence>
<keyword evidence="4" id="KW-0029">Amino-acid transport</keyword>
<dbReference type="CDD" id="cd06343">
    <property type="entry name" value="PBP1_ABC_ligand_binding-like"/>
    <property type="match status" value="1"/>
</dbReference>
<evidence type="ECO:0000256" key="2">
    <source>
        <dbReference type="ARBA" id="ARBA00022448"/>
    </source>
</evidence>
<proteinExistence type="inferred from homology"/>
<dbReference type="Gene3D" id="3.40.50.2300">
    <property type="match status" value="2"/>
</dbReference>
<reference evidence="7 8" key="1">
    <citation type="submission" date="2016-10" db="EMBL/GenBank/DDBJ databases">
        <title>Complete genome sequences of three Cupriavidus strains isolated from various Malaysian environments.</title>
        <authorList>
            <person name="Abdullah A.A.-A."/>
            <person name="Shafie N.A.H."/>
            <person name="Lau N.S."/>
        </authorList>
    </citation>
    <scope>NUCLEOTIDE SEQUENCE [LARGE SCALE GENOMIC DNA]</scope>
    <source>
        <strain evidence="7 8">USMAA1020</strain>
    </source>
</reference>
<dbReference type="EMBL" id="CP017754">
    <property type="protein sequence ID" value="AOZ05697.1"/>
    <property type="molecule type" value="Genomic_DNA"/>
</dbReference>
<dbReference type="InterPro" id="IPR000709">
    <property type="entry name" value="Leu_Ile_Val-bd"/>
</dbReference>
<keyword evidence="2" id="KW-0813">Transport</keyword>